<evidence type="ECO:0000256" key="7">
    <source>
        <dbReference type="ARBA" id="ARBA00022967"/>
    </source>
</evidence>
<reference evidence="10 11" key="1">
    <citation type="submission" date="2021-03" db="EMBL/GenBank/DDBJ databases">
        <title>Antimicrobial resistance genes in bacteria isolated from Japanese honey, and their potential for conferring macrolide and lincosamide resistance in the American foulbrood pathogen Paenibacillus larvae.</title>
        <authorList>
            <person name="Okamoto M."/>
            <person name="Kumagai M."/>
            <person name="Kanamori H."/>
            <person name="Takamatsu D."/>
        </authorList>
    </citation>
    <scope>NUCLEOTIDE SEQUENCE [LARGE SCALE GENOMIC DNA]</scope>
    <source>
        <strain evidence="10 11">J41TS12</strain>
    </source>
</reference>
<dbReference type="GO" id="GO:0005524">
    <property type="term" value="F:ATP binding"/>
    <property type="evidence" value="ECO:0007669"/>
    <property type="project" value="UniProtKB-KW"/>
</dbReference>
<keyword evidence="8" id="KW-0472">Membrane</keyword>
<feature type="domain" description="ABC transporter" evidence="9">
    <location>
        <begin position="366"/>
        <end position="599"/>
    </location>
</feature>
<dbReference type="PANTHER" id="PTHR43553">
    <property type="entry name" value="HEAVY METAL TRANSPORTER"/>
    <property type="match status" value="1"/>
</dbReference>
<keyword evidence="11" id="KW-1185">Reference proteome</keyword>
<keyword evidence="5" id="KW-0547">Nucleotide-binding</keyword>
<accession>A0A919XXI8</accession>
<comment type="subcellular location">
    <subcellularLocation>
        <location evidence="1">Cell membrane</location>
        <topology evidence="1">Peripheral membrane protein</topology>
    </subcellularLocation>
</comment>
<dbReference type="SMART" id="SM00382">
    <property type="entry name" value="AAA"/>
    <property type="match status" value="2"/>
</dbReference>
<keyword evidence="7" id="KW-1278">Translocase</keyword>
<evidence type="ECO:0000313" key="11">
    <source>
        <dbReference type="Proteomes" id="UP000681162"/>
    </source>
</evidence>
<dbReference type="PROSITE" id="PS00211">
    <property type="entry name" value="ABC_TRANSPORTER_1"/>
    <property type="match status" value="1"/>
</dbReference>
<keyword evidence="4" id="KW-1003">Cell membrane</keyword>
<dbReference type="Proteomes" id="UP000681162">
    <property type="component" value="Unassembled WGS sequence"/>
</dbReference>
<dbReference type="PROSITE" id="PS50893">
    <property type="entry name" value="ABC_TRANSPORTER_2"/>
    <property type="match status" value="2"/>
</dbReference>
<keyword evidence="3" id="KW-0813">Transport</keyword>
<dbReference type="GO" id="GO:0043190">
    <property type="term" value="C:ATP-binding cassette (ABC) transporter complex"/>
    <property type="evidence" value="ECO:0007669"/>
    <property type="project" value="TreeGrafter"/>
</dbReference>
<dbReference type="SUPFAM" id="SSF52540">
    <property type="entry name" value="P-loop containing nucleoside triphosphate hydrolases"/>
    <property type="match status" value="2"/>
</dbReference>
<evidence type="ECO:0000256" key="8">
    <source>
        <dbReference type="ARBA" id="ARBA00023136"/>
    </source>
</evidence>
<name>A0A919XXI8_9BACL</name>
<keyword evidence="6 10" id="KW-0067">ATP-binding</keyword>
<dbReference type="InterPro" id="IPR017871">
    <property type="entry name" value="ABC_transporter-like_CS"/>
</dbReference>
<dbReference type="FunFam" id="3.40.50.300:FF:000224">
    <property type="entry name" value="Energy-coupling factor transporter ATP-binding protein EcfA"/>
    <property type="match status" value="1"/>
</dbReference>
<evidence type="ECO:0000256" key="2">
    <source>
        <dbReference type="ARBA" id="ARBA00005417"/>
    </source>
</evidence>
<dbReference type="AlphaFoldDB" id="A0A919XXI8"/>
<dbReference type="EMBL" id="BORR01000011">
    <property type="protein sequence ID" value="GIO38328.1"/>
    <property type="molecule type" value="Genomic_DNA"/>
</dbReference>
<evidence type="ECO:0000256" key="1">
    <source>
        <dbReference type="ARBA" id="ARBA00004202"/>
    </source>
</evidence>
<evidence type="ECO:0000313" key="10">
    <source>
        <dbReference type="EMBL" id="GIO38328.1"/>
    </source>
</evidence>
<evidence type="ECO:0000256" key="3">
    <source>
        <dbReference type="ARBA" id="ARBA00022448"/>
    </source>
</evidence>
<dbReference type="Pfam" id="PF00005">
    <property type="entry name" value="ABC_tran"/>
    <property type="match status" value="2"/>
</dbReference>
<feature type="domain" description="ABC transporter" evidence="9">
    <location>
        <begin position="20"/>
        <end position="258"/>
    </location>
</feature>
<comment type="similarity">
    <text evidence="2">Belongs to the ABC transporter superfamily.</text>
</comment>
<dbReference type="InterPro" id="IPR015856">
    <property type="entry name" value="ABC_transpr_CbiO/EcfA_su"/>
</dbReference>
<dbReference type="CDD" id="cd03225">
    <property type="entry name" value="ABC_cobalt_CbiO_domain1"/>
    <property type="match status" value="2"/>
</dbReference>
<dbReference type="GO" id="GO:0042626">
    <property type="term" value="F:ATPase-coupled transmembrane transporter activity"/>
    <property type="evidence" value="ECO:0007669"/>
    <property type="project" value="TreeGrafter"/>
</dbReference>
<gene>
    <name evidence="10" type="ORF">J41TS12_31890</name>
</gene>
<protein>
    <submittedName>
        <fullName evidence="10">ABC transporter ATP-binding protein</fullName>
    </submittedName>
</protein>
<evidence type="ECO:0000259" key="9">
    <source>
        <dbReference type="PROSITE" id="PS50893"/>
    </source>
</evidence>
<comment type="caution">
    <text evidence="10">The sequence shown here is derived from an EMBL/GenBank/DDBJ whole genome shotgun (WGS) entry which is preliminary data.</text>
</comment>
<dbReference type="PANTHER" id="PTHR43553:SF24">
    <property type="entry name" value="ENERGY-COUPLING FACTOR TRANSPORTER ATP-BINDING PROTEIN ECFA1"/>
    <property type="match status" value="1"/>
</dbReference>
<dbReference type="InterPro" id="IPR050095">
    <property type="entry name" value="ECF_ABC_transporter_ATP-bd"/>
</dbReference>
<dbReference type="GO" id="GO:0016887">
    <property type="term" value="F:ATP hydrolysis activity"/>
    <property type="evidence" value="ECO:0007669"/>
    <property type="project" value="InterPro"/>
</dbReference>
<dbReference type="Gene3D" id="3.40.50.300">
    <property type="entry name" value="P-loop containing nucleotide triphosphate hydrolases"/>
    <property type="match status" value="2"/>
</dbReference>
<evidence type="ECO:0000256" key="6">
    <source>
        <dbReference type="ARBA" id="ARBA00022840"/>
    </source>
</evidence>
<evidence type="ECO:0000256" key="5">
    <source>
        <dbReference type="ARBA" id="ARBA00022741"/>
    </source>
</evidence>
<dbReference type="InterPro" id="IPR027417">
    <property type="entry name" value="P-loop_NTPase"/>
</dbReference>
<dbReference type="InterPro" id="IPR003593">
    <property type="entry name" value="AAA+_ATPase"/>
</dbReference>
<organism evidence="10 11">
    <name type="scientific">Paenibacillus antibioticophila</name>
    <dbReference type="NCBI Taxonomy" id="1274374"/>
    <lineage>
        <taxon>Bacteria</taxon>
        <taxon>Bacillati</taxon>
        <taxon>Bacillota</taxon>
        <taxon>Bacilli</taxon>
        <taxon>Bacillales</taxon>
        <taxon>Paenibacillaceae</taxon>
        <taxon>Paenibacillus</taxon>
    </lineage>
</organism>
<dbReference type="InterPro" id="IPR003439">
    <property type="entry name" value="ABC_transporter-like_ATP-bd"/>
</dbReference>
<dbReference type="RefSeq" id="WP_249413066.1">
    <property type="nucleotide sequence ID" value="NZ_BORR01000011.1"/>
</dbReference>
<sequence length="645" mass="70633">MPNMPAPLPQEPDNQDQPLIQISDVSFTYPGSEQPVLNGATLALEPGSFTAIIGGNGSGKSTLCKLFNGLIPHYYSGDFEGVVRIAGLSAQDSTVAELSRKVGYVYQDFENQLVRPTVLDEACFAPLNYGLPDYRARATRALELCGLTPLATRFIWELSGGQKHLLALAGALSLEPDILIVDEPVSQLDPQHARQVYEVLRRLHRIYGKTIIVIEHHAEFIADYCHNVCLIEQGRVVWQLPVHEALNRLDDLHRLGIQPPEITQTAAALAALQSAALHGGEHNQQDAVASLQGEQLNQQDERTYSVKMEEALLDATTYPITTEEALQYFARMLSAPIELFGQHKQQDPTPPRASLPAAESRTVISLKQAALTYKTIRKTDHPVLRGVSLDIAEGERIALVGNNGAGKSSLLRLIAGIAKPTAGTVSVLGQDTRTVSLEQLSRDVAFVFQNPEDMFIEDSVYKEVAHCLNKRSYEGAEATVERMLRAFRLEELRERDARLLSGGQQRRVSLAIGAATTPAVMLLDEPTANLDLATREELISTLQELEQHVRTVLIATHDMQLVSRWATRVIVLHEGSVAADGTAAEVFADTALIQRAGLALTQTMELSAGLNLRPHCSDPAELAARIHRILLAKESLPHGARPQLV</sequence>
<dbReference type="GO" id="GO:0015087">
    <property type="term" value="F:cobalt ion transmembrane transporter activity"/>
    <property type="evidence" value="ECO:0007669"/>
    <property type="project" value="UniProtKB-ARBA"/>
</dbReference>
<proteinExistence type="inferred from homology"/>
<evidence type="ECO:0000256" key="4">
    <source>
        <dbReference type="ARBA" id="ARBA00022475"/>
    </source>
</evidence>